<comment type="subcellular location">
    <subcellularLocation>
        <location evidence="1">Nucleus</location>
    </subcellularLocation>
</comment>
<evidence type="ECO:0000259" key="10">
    <source>
        <dbReference type="PROSITE" id="PS50157"/>
    </source>
</evidence>
<proteinExistence type="predicted"/>
<feature type="compositionally biased region" description="Polar residues" evidence="8">
    <location>
        <begin position="1769"/>
        <end position="1782"/>
    </location>
</feature>
<dbReference type="InterPro" id="IPR019787">
    <property type="entry name" value="Znf_PHD-finger"/>
</dbReference>
<evidence type="ECO:0000256" key="6">
    <source>
        <dbReference type="ARBA" id="ARBA00023242"/>
    </source>
</evidence>
<dbReference type="Gene3D" id="3.30.40.10">
    <property type="entry name" value="Zinc/RING finger domain, C3HC4 (zinc finger)"/>
    <property type="match status" value="1"/>
</dbReference>
<dbReference type="SMART" id="SM00355">
    <property type="entry name" value="ZnF_C2H2"/>
    <property type="match status" value="11"/>
</dbReference>
<feature type="region of interest" description="Disordered" evidence="8">
    <location>
        <begin position="1548"/>
        <end position="1701"/>
    </location>
</feature>
<feature type="compositionally biased region" description="Polar residues" evidence="8">
    <location>
        <begin position="1393"/>
        <end position="1402"/>
    </location>
</feature>
<accession>A0A146LZH3</accession>
<feature type="compositionally biased region" description="Low complexity" evidence="8">
    <location>
        <begin position="315"/>
        <end position="330"/>
    </location>
</feature>
<dbReference type="PROSITE" id="PS00028">
    <property type="entry name" value="ZINC_FINGER_C2H2_1"/>
    <property type="match status" value="4"/>
</dbReference>
<feature type="compositionally biased region" description="Low complexity" evidence="8">
    <location>
        <begin position="1959"/>
        <end position="1968"/>
    </location>
</feature>
<dbReference type="CDD" id="cd15505">
    <property type="entry name" value="PHD_ING"/>
    <property type="match status" value="1"/>
</dbReference>
<reference evidence="11" key="1">
    <citation type="journal article" date="2016" name="Gigascience">
        <title>De novo construction of an expanded transcriptome assembly for the western tarnished plant bug, Lygus hesperus.</title>
        <authorList>
            <person name="Tassone E.E."/>
            <person name="Geib S.M."/>
            <person name="Hall B."/>
            <person name="Fabrick J.A."/>
            <person name="Brent C.S."/>
            <person name="Hull J.J."/>
        </authorList>
    </citation>
    <scope>NUCLEOTIDE SEQUENCE</scope>
</reference>
<dbReference type="PROSITE" id="PS50016">
    <property type="entry name" value="ZF_PHD_2"/>
    <property type="match status" value="1"/>
</dbReference>
<keyword evidence="4 7" id="KW-0863">Zinc-finger</keyword>
<feature type="compositionally biased region" description="Basic residues" evidence="8">
    <location>
        <begin position="1749"/>
        <end position="1761"/>
    </location>
</feature>
<dbReference type="EMBL" id="GDHC01006507">
    <property type="protein sequence ID" value="JAQ12122.1"/>
    <property type="molecule type" value="Transcribed_RNA"/>
</dbReference>
<evidence type="ECO:0000256" key="4">
    <source>
        <dbReference type="ARBA" id="ARBA00022771"/>
    </source>
</evidence>
<feature type="compositionally biased region" description="Polar residues" evidence="8">
    <location>
        <begin position="1790"/>
        <end position="1814"/>
    </location>
</feature>
<feature type="compositionally biased region" description="Basic and acidic residues" evidence="8">
    <location>
        <begin position="686"/>
        <end position="709"/>
    </location>
</feature>
<feature type="compositionally biased region" description="Pro residues" evidence="8">
    <location>
        <begin position="293"/>
        <end position="308"/>
    </location>
</feature>
<evidence type="ECO:0000256" key="2">
    <source>
        <dbReference type="ARBA" id="ARBA00022723"/>
    </source>
</evidence>
<dbReference type="Gene3D" id="3.30.160.60">
    <property type="entry name" value="Classic Zinc Finger"/>
    <property type="match status" value="1"/>
</dbReference>
<feature type="compositionally biased region" description="Basic residues" evidence="8">
    <location>
        <begin position="1343"/>
        <end position="1352"/>
    </location>
</feature>
<feature type="region of interest" description="Disordered" evidence="8">
    <location>
        <begin position="576"/>
        <end position="644"/>
    </location>
</feature>
<dbReference type="GO" id="GO:0005634">
    <property type="term" value="C:nucleus"/>
    <property type="evidence" value="ECO:0007669"/>
    <property type="project" value="UniProtKB-SubCell"/>
</dbReference>
<keyword evidence="3" id="KW-0677">Repeat</keyword>
<feature type="compositionally biased region" description="Acidic residues" evidence="8">
    <location>
        <begin position="1681"/>
        <end position="1694"/>
    </location>
</feature>
<feature type="region of interest" description="Disordered" evidence="8">
    <location>
        <begin position="917"/>
        <end position="937"/>
    </location>
</feature>
<feature type="compositionally biased region" description="Polar residues" evidence="8">
    <location>
        <begin position="710"/>
        <end position="753"/>
    </location>
</feature>
<dbReference type="SUPFAM" id="SSF57903">
    <property type="entry name" value="FYVE/PHD zinc finger"/>
    <property type="match status" value="1"/>
</dbReference>
<dbReference type="PROSITE" id="PS50157">
    <property type="entry name" value="ZINC_FINGER_C2H2_2"/>
    <property type="match status" value="2"/>
</dbReference>
<evidence type="ECO:0000256" key="8">
    <source>
        <dbReference type="SAM" id="MobiDB-lite"/>
    </source>
</evidence>
<feature type="compositionally biased region" description="Polar residues" evidence="8">
    <location>
        <begin position="587"/>
        <end position="605"/>
    </location>
</feature>
<dbReference type="InterPro" id="IPR001965">
    <property type="entry name" value="Znf_PHD"/>
</dbReference>
<feature type="compositionally biased region" description="Basic and acidic residues" evidence="8">
    <location>
        <begin position="1649"/>
        <end position="1662"/>
    </location>
</feature>
<feature type="compositionally biased region" description="Polar residues" evidence="8">
    <location>
        <begin position="179"/>
        <end position="189"/>
    </location>
</feature>
<feature type="compositionally biased region" description="Basic and acidic residues" evidence="8">
    <location>
        <begin position="1463"/>
        <end position="1476"/>
    </location>
</feature>
<feature type="compositionally biased region" description="Polar residues" evidence="8">
    <location>
        <begin position="45"/>
        <end position="55"/>
    </location>
</feature>
<evidence type="ECO:0000259" key="9">
    <source>
        <dbReference type="PROSITE" id="PS50016"/>
    </source>
</evidence>
<keyword evidence="2" id="KW-0479">Metal-binding</keyword>
<keyword evidence="5" id="KW-0862">Zinc</keyword>
<feature type="region of interest" description="Disordered" evidence="8">
    <location>
        <begin position="1717"/>
        <end position="1994"/>
    </location>
</feature>
<feature type="compositionally biased region" description="Basic residues" evidence="8">
    <location>
        <begin position="1902"/>
        <end position="1913"/>
    </location>
</feature>
<feature type="domain" description="PHD-type" evidence="9">
    <location>
        <begin position="1996"/>
        <end position="2047"/>
    </location>
</feature>
<feature type="region of interest" description="Disordered" evidence="8">
    <location>
        <begin position="1"/>
        <end position="55"/>
    </location>
</feature>
<feature type="compositionally biased region" description="Basic and acidic residues" evidence="8">
    <location>
        <begin position="1379"/>
        <end position="1392"/>
    </location>
</feature>
<feature type="compositionally biased region" description="Pro residues" evidence="8">
    <location>
        <begin position="1921"/>
        <end position="1946"/>
    </location>
</feature>
<feature type="compositionally biased region" description="Low complexity" evidence="8">
    <location>
        <begin position="1584"/>
        <end position="1628"/>
    </location>
</feature>
<dbReference type="InterPro" id="IPR050888">
    <property type="entry name" value="ZnF_C2H2-type_TF"/>
</dbReference>
<feature type="compositionally biased region" description="Pro residues" evidence="8">
    <location>
        <begin position="1880"/>
        <end position="1891"/>
    </location>
</feature>
<dbReference type="InterPro" id="IPR013087">
    <property type="entry name" value="Znf_C2H2_type"/>
</dbReference>
<protein>
    <submittedName>
        <fullName evidence="11">Gastrula zinc finger protein XlCGF58.1</fullName>
    </submittedName>
</protein>
<feature type="compositionally biased region" description="Low complexity" evidence="8">
    <location>
        <begin position="836"/>
        <end position="848"/>
    </location>
</feature>
<feature type="domain" description="C2H2-type" evidence="10">
    <location>
        <begin position="1269"/>
        <end position="1296"/>
    </location>
</feature>
<feature type="compositionally biased region" description="Basic residues" evidence="8">
    <location>
        <begin position="801"/>
        <end position="828"/>
    </location>
</feature>
<feature type="compositionally biased region" description="Low complexity" evidence="8">
    <location>
        <begin position="1815"/>
        <end position="1825"/>
    </location>
</feature>
<feature type="region of interest" description="Disordered" evidence="8">
    <location>
        <begin position="266"/>
        <end position="350"/>
    </location>
</feature>
<name>A0A146LZH3_LYGHE</name>
<evidence type="ECO:0000256" key="1">
    <source>
        <dbReference type="ARBA" id="ARBA00004123"/>
    </source>
</evidence>
<organism evidence="11">
    <name type="scientific">Lygus hesperus</name>
    <name type="common">Western plant bug</name>
    <dbReference type="NCBI Taxonomy" id="30085"/>
    <lineage>
        <taxon>Eukaryota</taxon>
        <taxon>Metazoa</taxon>
        <taxon>Ecdysozoa</taxon>
        <taxon>Arthropoda</taxon>
        <taxon>Hexapoda</taxon>
        <taxon>Insecta</taxon>
        <taxon>Pterygota</taxon>
        <taxon>Neoptera</taxon>
        <taxon>Paraneoptera</taxon>
        <taxon>Hemiptera</taxon>
        <taxon>Heteroptera</taxon>
        <taxon>Panheteroptera</taxon>
        <taxon>Cimicomorpha</taxon>
        <taxon>Miridae</taxon>
        <taxon>Mirini</taxon>
        <taxon>Lygus</taxon>
    </lineage>
</organism>
<dbReference type="SUPFAM" id="SSF57667">
    <property type="entry name" value="beta-beta-alpha zinc fingers"/>
    <property type="match status" value="1"/>
</dbReference>
<feature type="compositionally biased region" description="Polar residues" evidence="8">
    <location>
        <begin position="197"/>
        <end position="215"/>
    </location>
</feature>
<feature type="domain" description="C2H2-type" evidence="10">
    <location>
        <begin position="1241"/>
        <end position="1268"/>
    </location>
</feature>
<evidence type="ECO:0000256" key="5">
    <source>
        <dbReference type="ARBA" id="ARBA00022833"/>
    </source>
</evidence>
<feature type="compositionally biased region" description="Basic and acidic residues" evidence="8">
    <location>
        <begin position="268"/>
        <end position="287"/>
    </location>
</feature>
<feature type="compositionally biased region" description="Basic and acidic residues" evidence="8">
    <location>
        <begin position="1323"/>
        <end position="1342"/>
    </location>
</feature>
<dbReference type="PANTHER" id="PTHR24406">
    <property type="entry name" value="TRANSCRIPTIONAL REPRESSOR CTCFL-RELATED"/>
    <property type="match status" value="1"/>
</dbReference>
<dbReference type="InterPro" id="IPR019786">
    <property type="entry name" value="Zinc_finger_PHD-type_CS"/>
</dbReference>
<feature type="compositionally biased region" description="Acidic residues" evidence="8">
    <location>
        <begin position="1299"/>
        <end position="1313"/>
    </location>
</feature>
<dbReference type="GO" id="GO:0008270">
    <property type="term" value="F:zinc ion binding"/>
    <property type="evidence" value="ECO:0007669"/>
    <property type="project" value="UniProtKB-KW"/>
</dbReference>
<dbReference type="PROSITE" id="PS01359">
    <property type="entry name" value="ZF_PHD_1"/>
    <property type="match status" value="1"/>
</dbReference>
<feature type="region of interest" description="Disordered" evidence="8">
    <location>
        <begin position="799"/>
        <end position="885"/>
    </location>
</feature>
<evidence type="ECO:0000256" key="7">
    <source>
        <dbReference type="PROSITE-ProRule" id="PRU00042"/>
    </source>
</evidence>
<dbReference type="InterPro" id="IPR011011">
    <property type="entry name" value="Znf_FYVE_PHD"/>
</dbReference>
<dbReference type="InterPro" id="IPR036236">
    <property type="entry name" value="Znf_C2H2_sf"/>
</dbReference>
<gene>
    <name evidence="11" type="primary">ZG58_1</name>
    <name evidence="11" type="ORF">g.69847</name>
</gene>
<sequence>MEGGEEVTSTSENDTKVSPREEPAIVDSSKKLAEVPVGDAEGNPTEDTMASTQGTKLNGILNDDCLAYPKNVDSNHYDNVYEYISSSGPNVCSNDVADSSVTSTELGDIATIAETDDDVPRLRSSTELDDIAVIAESPPRTSTDLGDIATIAEVSDDTPPLPSSSDVAIKDSLVKEGSSLPTSSEQSGETGEPRVVSKTQPLAISSPTVSATSTSCPIEQTPVLTCTRTENPELSVESLQITNRSDIAKKEAILLVEKLALNTSITVSRKESKPESSKAESVPEGRVLRLRPTPKPDPPKPSPKPTPKPSEGRKTSTSSNSGGDKSSNKTPKGQKRKHDDSEGDLYDKGNSVPIQYKGYKKVVTVREPVKKSIIKFNPFNPAFRRECTRVPSQVMCSNFDSPQQDQQEYAQYLGLQPLVKFRCSNCGMSSFQTMNALNAHKAECTKTIGVTNQGQSMKLPFSTGHLDSSQTEPKSANIKLTRKVFLCSACGTYYELWNLFLHMREAHRRYICLECLGMSSSPEKLSEHLKQKHGVISQTFDDPEKFSPSILPQAYYLMCIHCDKIYSEEDKFTSHKCPGKKAEAEGSATSAKNQVVSSQTQTSEPPKSAPEAVQTAPNSSAKLPLRRTREATKKATKLAQQKKEVDAVKAVTQKEVEETIQEPSIPAAGPAELVTPDPEQSGEFVHPTEPEDKSMPETVAEVKKEHDPSESNIPPTPTSSIQVSEAISSDTGKNLESSTPLEESLGSNANESTIGDVKPEAMVTPHPYIVPSEPTVALPDVASSILPEHPVVAPFIPGKAKNIKRGARKPARRKRPLTLKPRSRKPKHVPVPVQMLNPSGLLPNPLNSIHFNPSEQTESQSMGRVPDSDQTSSAVDAPKEPSQEFMNKLPLQFKLKLNPDMDTEGDSDDSQKLSLVVDESANNSDAETKSVGQKDGYEESAELQNLEVEDSKEVAEPVDRITLAGDDIQPMALALEDKIENVPIQAVLKECVRTSCLSCNYCRHAHKIAVNGKYLALHLLSEHRYLPIKNETPDDVISKLKNSLDELENMCFNTETYDNTDVSIHVPYDQDTTFDCFQCNYACGTHKDLFAHKRKFHSKPLLLCIMCKTNFFSYSEMLCHLCPGHYTEEIMFHNVHINYRCCFCRLDSIPSAFRLMVHLRKSHHTCDICLESCADQQKLSTHLWKHKVNHLCYRCGISYASKPDITKHLFWKHGHESVLCKKCLQKKWPHVYHFCIPPTSFICEECSASFSKAVALKVHKRLHVEEFPYSCSECEKKFISRKLLDRHVERHRNIEFDTNVDNDEPICPEDDQKDEIINVTDVVDTKEEVEGEANDSKDEVKEKTHKKHRKDKKDKVVDPYDLPPLNLSSESDSSDEDESPKKTEIEDSKSEPSSETPVTNDVNAGKGDVAEVSEPQVVEDPPVMVPKPETDITAPVISHELSGAITESENPERQEIKLPSGKDNIDKSGNDAPNDLERDYQVEGIWENFYKTNPTNHNLPYPLCAMKSEVAYGIIMGDHDYCMQVKTDPVIKDDLPSNSNLETGFMEDNMEEENINSEKPVDPVTPGEEKKKGKSPKKRLKTPNDNSSSSSDSSSDSDSSSCTCGTNCSCSSSSSNSSSSSSSDSDSSGGEDKTKQERRKKKKERKVKSKSEIPQEVPKEAENPPEENVPRIPVDPPIQESELETDESSTDEEFYDKQPGKIANQIIAEKRNQLILSVATPNNGSGTNSPQPETLPLPPKDNNTPVSKSRSKEKKRRKLLTKTKPPPEQHSQLSLSLQTPPVNQFLPDYTNDQTPKPSFPMYNTASPSVLPYQNTTPSVSTTPSNSIPPSPAGMSENDKSRSSKRRRIPNKFYGYSSGDEDEKPTPQKWRKPQDLTPSIPRMPMPPQPSPTPRIQLTVPKQVIRKPSYHKVQKTPKITIAPPIPPSPLPPPPPPTAVLHPPLPLQRPLPDSSETDSDTDLSNQPQSSFIPPPMPPPPPPPPPPPSEPSSSGKPEKDVYCYCRCPYDEVSEMIACDDESCPIEWFHFECVGILVPPRGQWYCPGCRKARGLPT</sequence>
<feature type="compositionally biased region" description="Basic and acidic residues" evidence="8">
    <location>
        <begin position="13"/>
        <end position="33"/>
    </location>
</feature>
<keyword evidence="6" id="KW-0539">Nucleus</keyword>
<evidence type="ECO:0000313" key="11">
    <source>
        <dbReference type="EMBL" id="JAQ12122.1"/>
    </source>
</evidence>
<feature type="region of interest" description="Disordered" evidence="8">
    <location>
        <begin position="1299"/>
        <end position="1476"/>
    </location>
</feature>
<feature type="compositionally biased region" description="Basic residues" evidence="8">
    <location>
        <begin position="1636"/>
        <end position="1648"/>
    </location>
</feature>
<feature type="compositionally biased region" description="Basic residues" evidence="8">
    <location>
        <begin position="1572"/>
        <end position="1581"/>
    </location>
</feature>
<evidence type="ECO:0000256" key="3">
    <source>
        <dbReference type="ARBA" id="ARBA00022737"/>
    </source>
</evidence>
<feature type="compositionally biased region" description="Pro residues" evidence="8">
    <location>
        <begin position="1969"/>
        <end position="1986"/>
    </location>
</feature>
<feature type="compositionally biased region" description="Polar residues" evidence="8">
    <location>
        <begin position="1719"/>
        <end position="1732"/>
    </location>
</feature>
<feature type="compositionally biased region" description="Polar residues" evidence="8">
    <location>
        <begin position="849"/>
        <end position="874"/>
    </location>
</feature>
<dbReference type="InterPro" id="IPR013083">
    <property type="entry name" value="Znf_RING/FYVE/PHD"/>
</dbReference>
<feature type="region of interest" description="Disordered" evidence="8">
    <location>
        <begin position="657"/>
        <end position="754"/>
    </location>
</feature>
<feature type="region of interest" description="Disordered" evidence="8">
    <location>
        <begin position="176"/>
        <end position="215"/>
    </location>
</feature>
<dbReference type="SMART" id="SM00249">
    <property type="entry name" value="PHD"/>
    <property type="match status" value="1"/>
</dbReference>